<dbReference type="Pfam" id="PF22666">
    <property type="entry name" value="Glyco_hydro_2_N2"/>
    <property type="match status" value="1"/>
</dbReference>
<comment type="subcellular location">
    <subcellularLocation>
        <location evidence="2">Secreted</location>
    </subcellularLocation>
</comment>
<organism evidence="19 20">
    <name type="scientific">Sugiyamaella lignohabitans</name>
    <dbReference type="NCBI Taxonomy" id="796027"/>
    <lineage>
        <taxon>Eukaryota</taxon>
        <taxon>Fungi</taxon>
        <taxon>Dikarya</taxon>
        <taxon>Ascomycota</taxon>
        <taxon>Saccharomycotina</taxon>
        <taxon>Dipodascomycetes</taxon>
        <taxon>Dipodascales</taxon>
        <taxon>Trichomonascaceae</taxon>
        <taxon>Sugiyamaella</taxon>
    </lineage>
</organism>
<evidence type="ECO:0000259" key="16">
    <source>
        <dbReference type="Pfam" id="PF17753"/>
    </source>
</evidence>
<evidence type="ECO:0000256" key="5">
    <source>
        <dbReference type="ARBA" id="ARBA00012754"/>
    </source>
</evidence>
<evidence type="ECO:0000256" key="12">
    <source>
        <dbReference type="ARBA" id="ARBA00038429"/>
    </source>
</evidence>
<evidence type="ECO:0000256" key="11">
    <source>
        <dbReference type="ARBA" id="ARBA00023326"/>
    </source>
</evidence>
<dbReference type="PANTHER" id="PTHR43730">
    <property type="entry name" value="BETA-MANNOSIDASE"/>
    <property type="match status" value="1"/>
</dbReference>
<gene>
    <name evidence="19" type="ORF">AWJ20_1966</name>
</gene>
<dbReference type="InterPro" id="IPR041447">
    <property type="entry name" value="Mannosidase_ig"/>
</dbReference>
<name>A0A167ER84_9ASCO</name>
<feature type="domain" description="Beta-mannosidase Ig-fold" evidence="16">
    <location>
        <begin position="796"/>
        <end position="846"/>
    </location>
</feature>
<proteinExistence type="inferred from homology"/>
<dbReference type="Gene3D" id="2.60.120.260">
    <property type="entry name" value="Galactose-binding domain-like"/>
    <property type="match status" value="1"/>
</dbReference>
<feature type="domain" description="Beta-mannosidase-like galactose-binding" evidence="18">
    <location>
        <begin position="17"/>
        <end position="188"/>
    </location>
</feature>
<sequence length="859" mass="99174">MTSGPVKPTHSTTLANWSYRKAGTEKWTASKHGRPATQIHVDLLDNGEIPDPFLDENEKLVQWVADEEWEYQAEFTVSSEQLESGKKTDFVYEGLDTVATVYLNDKQILHSENMFHIGRVDITKDVKVGTNNVRIFFANALIRSRQLEKIHGKMRLFNGETSRVQLRKSQYHYGWDWGPLLMTSGPYRPVKIETYNYLVSDVFVNAKVSDDLKEVTVSIEGEIEGSKGEPGYLPLQFKVDIKSPSGEQVVNKTFDISVDKDGVSKNSLKIENPQLWYPANYGEQHLYHITVDVVSGSETIQSIEKDVGFRKVELIQRPLVDQEGTTFFFQVNNIPIYCAGGCWIPAHSFTTCLTNDDYKKWIKLMIDGHQNMVRIWGGGIYEEDIFYQECDRLGIMVWQDFMFACGQYPGYPEFLESVSKEAVDQLKRLRNYCSIVLYAGNNEDYQVAEAYPEIEYDPNDTTSDYLKTNFPARHIYEKMFPELVADYSPAVPYHPGSPWGGKTSSDPTIGDIHQWNVWHGNQEKYQDWYKLGGRFVSEFGMEALPDRKTVDQFVTKEHEKYPQSRTMDLHNKSDGFERRLALYVMENIKVEGMDIDNWIYATQLMQSECLAYAYRCWRRQWKGPGREYCAGALVWQVNDCWPVTSWAIVDFYYRPKLSYYAVKRESSPVWIGMYRNVNYLSEEDKKAAEEVPTFDYFKREHFEDIWGVNNTIHEKKVVLHVEVYEIESGKLVETLPPKPVTLKANQTTEIIQNLPVESKTHHVVYCRLVDADSNKVIARGGDWPQPLKYLSFPDRQVKVKVEDGQVRLSTNKPVKGVEITVKNKDLFLEDNGIDLFPGDDQTVIIRGLLSTDEVTIRHY</sequence>
<dbReference type="PANTHER" id="PTHR43730:SF1">
    <property type="entry name" value="BETA-MANNOSIDASE"/>
    <property type="match status" value="1"/>
</dbReference>
<evidence type="ECO:0000256" key="13">
    <source>
        <dbReference type="ARBA" id="ARBA00041069"/>
    </source>
</evidence>
<dbReference type="Gene3D" id="3.20.20.80">
    <property type="entry name" value="Glycosidases"/>
    <property type="match status" value="1"/>
</dbReference>
<evidence type="ECO:0000256" key="8">
    <source>
        <dbReference type="ARBA" id="ARBA00023180"/>
    </source>
</evidence>
<comment type="similarity">
    <text evidence="12">Belongs to the glycosyl hydrolase 2 family. Beta-mannosidase B subfamily.</text>
</comment>
<dbReference type="InterPro" id="IPR008979">
    <property type="entry name" value="Galactose-bd-like_sf"/>
</dbReference>
<dbReference type="InterPro" id="IPR054593">
    <property type="entry name" value="Beta-mannosidase-like_N2"/>
</dbReference>
<dbReference type="Pfam" id="PF17753">
    <property type="entry name" value="Ig_mannosidase"/>
    <property type="match status" value="1"/>
</dbReference>
<keyword evidence="11" id="KW-0624">Polysaccharide degradation</keyword>
<dbReference type="InterPro" id="IPR017853">
    <property type="entry name" value="GH"/>
</dbReference>
<keyword evidence="20" id="KW-1185">Reference proteome</keyword>
<dbReference type="Pfam" id="PF00703">
    <property type="entry name" value="Glyco_hydro_2"/>
    <property type="match status" value="1"/>
</dbReference>
<evidence type="ECO:0000256" key="10">
    <source>
        <dbReference type="ARBA" id="ARBA00023295"/>
    </source>
</evidence>
<keyword evidence="10" id="KW-0326">Glycosidase</keyword>
<evidence type="ECO:0000256" key="1">
    <source>
        <dbReference type="ARBA" id="ARBA00000829"/>
    </source>
</evidence>
<reference evidence="19 20" key="1">
    <citation type="submission" date="2016-02" db="EMBL/GenBank/DDBJ databases">
        <title>Complete genome sequence and transcriptome regulation of the pentose utilising yeast Sugiyamaella lignohabitans.</title>
        <authorList>
            <person name="Bellasio M."/>
            <person name="Peymann A."/>
            <person name="Valli M."/>
            <person name="Sipitzky M."/>
            <person name="Graf A."/>
            <person name="Sauer M."/>
            <person name="Marx H."/>
            <person name="Mattanovich D."/>
        </authorList>
    </citation>
    <scope>NUCLEOTIDE SEQUENCE [LARGE SCALE GENOMIC DNA]</scope>
    <source>
        <strain evidence="19 20">CBS 10342</strain>
    </source>
</reference>
<evidence type="ECO:0000256" key="14">
    <source>
        <dbReference type="ARBA" id="ARBA00041614"/>
    </source>
</evidence>
<dbReference type="GO" id="GO:0005576">
    <property type="term" value="C:extracellular region"/>
    <property type="evidence" value="ECO:0007669"/>
    <property type="project" value="UniProtKB-SubCell"/>
</dbReference>
<evidence type="ECO:0000256" key="7">
    <source>
        <dbReference type="ARBA" id="ARBA00022801"/>
    </source>
</evidence>
<dbReference type="InterPro" id="IPR050887">
    <property type="entry name" value="Beta-mannosidase_GH2"/>
</dbReference>
<feature type="domain" description="Mannosidase Ig/CBM-like" evidence="17">
    <location>
        <begin position="704"/>
        <end position="789"/>
    </location>
</feature>
<keyword evidence="8" id="KW-0325">Glycoprotein</keyword>
<dbReference type="SUPFAM" id="SSF49303">
    <property type="entry name" value="beta-Galactosidase/glucuronidase domain"/>
    <property type="match status" value="2"/>
</dbReference>
<comment type="catalytic activity">
    <reaction evidence="1">
        <text>Hydrolysis of terminal, non-reducing beta-D-mannose residues in beta-D-mannosides.</text>
        <dbReference type="EC" id="3.2.1.25"/>
    </reaction>
</comment>
<dbReference type="InterPro" id="IPR036156">
    <property type="entry name" value="Beta-gal/glucu_dom_sf"/>
</dbReference>
<comment type="pathway">
    <text evidence="3">Glycan metabolism; N-glycan degradation.</text>
</comment>
<evidence type="ECO:0000256" key="3">
    <source>
        <dbReference type="ARBA" id="ARBA00004740"/>
    </source>
</evidence>
<dbReference type="GO" id="GO:0006516">
    <property type="term" value="P:glycoprotein catabolic process"/>
    <property type="evidence" value="ECO:0007669"/>
    <property type="project" value="TreeGrafter"/>
</dbReference>
<dbReference type="GeneID" id="30033825"/>
<evidence type="ECO:0000259" key="15">
    <source>
        <dbReference type="Pfam" id="PF00703"/>
    </source>
</evidence>
<dbReference type="Pfam" id="PF17786">
    <property type="entry name" value="Mannosidase_ig"/>
    <property type="match status" value="1"/>
</dbReference>
<dbReference type="SUPFAM" id="SSF49785">
    <property type="entry name" value="Galactose-binding domain-like"/>
    <property type="match status" value="1"/>
</dbReference>
<dbReference type="GO" id="GO:0000272">
    <property type="term" value="P:polysaccharide catabolic process"/>
    <property type="evidence" value="ECO:0007669"/>
    <property type="project" value="UniProtKB-KW"/>
</dbReference>
<protein>
    <recommendedName>
        <fullName evidence="13">Beta-mannosidase B</fullName>
        <ecNumber evidence="5">3.2.1.25</ecNumber>
    </recommendedName>
    <alternativeName>
        <fullName evidence="14">Mannanase B</fullName>
    </alternativeName>
</protein>
<evidence type="ECO:0000313" key="20">
    <source>
        <dbReference type="Proteomes" id="UP000189580"/>
    </source>
</evidence>
<dbReference type="OrthoDB" id="2866996at2759"/>
<dbReference type="InterPro" id="IPR013783">
    <property type="entry name" value="Ig-like_fold"/>
</dbReference>
<keyword evidence="6" id="KW-0964">Secreted</keyword>
<dbReference type="GO" id="GO:0004567">
    <property type="term" value="F:beta-mannosidase activity"/>
    <property type="evidence" value="ECO:0007669"/>
    <property type="project" value="UniProtKB-EC"/>
</dbReference>
<dbReference type="Gene3D" id="2.60.40.10">
    <property type="entry name" value="Immunoglobulins"/>
    <property type="match status" value="2"/>
</dbReference>
<evidence type="ECO:0000313" key="19">
    <source>
        <dbReference type="EMBL" id="ANB14378.1"/>
    </source>
</evidence>
<dbReference type="InterPro" id="IPR041625">
    <property type="entry name" value="Beta-mannosidase_Ig"/>
</dbReference>
<comment type="subunit">
    <text evidence="4">Homodimer.</text>
</comment>
<dbReference type="Proteomes" id="UP000189580">
    <property type="component" value="Chromosome b"/>
</dbReference>
<dbReference type="InterPro" id="IPR006102">
    <property type="entry name" value="Ig-like_GH2"/>
</dbReference>
<evidence type="ECO:0000259" key="17">
    <source>
        <dbReference type="Pfam" id="PF17786"/>
    </source>
</evidence>
<dbReference type="SUPFAM" id="SSF51445">
    <property type="entry name" value="(Trans)glycosidases"/>
    <property type="match status" value="1"/>
</dbReference>
<dbReference type="FunFam" id="3.20.20.80:FF:000050">
    <property type="entry name" value="Beta-mannosidase B"/>
    <property type="match status" value="1"/>
</dbReference>
<evidence type="ECO:0000256" key="2">
    <source>
        <dbReference type="ARBA" id="ARBA00004613"/>
    </source>
</evidence>
<evidence type="ECO:0000256" key="9">
    <source>
        <dbReference type="ARBA" id="ARBA00023277"/>
    </source>
</evidence>
<dbReference type="RefSeq" id="XP_018736855.1">
    <property type="nucleotide sequence ID" value="XM_018878885.1"/>
</dbReference>
<accession>A0A167ER84</accession>
<dbReference type="EMBL" id="CP014503">
    <property type="protein sequence ID" value="ANB14378.1"/>
    <property type="molecule type" value="Genomic_DNA"/>
</dbReference>
<dbReference type="KEGG" id="slb:AWJ20_1966"/>
<dbReference type="EC" id="3.2.1.25" evidence="5"/>
<feature type="domain" description="Glycoside hydrolase family 2 immunoglobulin-like beta-sandwich" evidence="15">
    <location>
        <begin position="199"/>
        <end position="310"/>
    </location>
</feature>
<keyword evidence="9" id="KW-0119">Carbohydrate metabolism</keyword>
<keyword evidence="7" id="KW-0378">Hydrolase</keyword>
<dbReference type="AlphaFoldDB" id="A0A167ER84"/>
<evidence type="ECO:0000256" key="4">
    <source>
        <dbReference type="ARBA" id="ARBA00011738"/>
    </source>
</evidence>
<evidence type="ECO:0000259" key="18">
    <source>
        <dbReference type="Pfam" id="PF22666"/>
    </source>
</evidence>
<evidence type="ECO:0000256" key="6">
    <source>
        <dbReference type="ARBA" id="ARBA00022525"/>
    </source>
</evidence>